<evidence type="ECO:0000313" key="3">
    <source>
        <dbReference type="Proteomes" id="UP000583556"/>
    </source>
</evidence>
<evidence type="ECO:0000313" key="2">
    <source>
        <dbReference type="EMBL" id="NML95716.1"/>
    </source>
</evidence>
<comment type="caution">
    <text evidence="2">The sequence shown here is derived from an EMBL/GenBank/DDBJ whole genome shotgun (WGS) entry which is preliminary data.</text>
</comment>
<organism evidence="2 3">
    <name type="scientific">Novosphingobium olei</name>
    <dbReference type="NCBI Taxonomy" id="2728851"/>
    <lineage>
        <taxon>Bacteria</taxon>
        <taxon>Pseudomonadati</taxon>
        <taxon>Pseudomonadota</taxon>
        <taxon>Alphaproteobacteria</taxon>
        <taxon>Sphingomonadales</taxon>
        <taxon>Sphingomonadaceae</taxon>
        <taxon>Novosphingobium</taxon>
    </lineage>
</organism>
<dbReference type="RefSeq" id="WP_169494924.1">
    <property type="nucleotide sequence ID" value="NZ_JABBGM010000012.1"/>
</dbReference>
<feature type="signal peptide" evidence="1">
    <location>
        <begin position="1"/>
        <end position="22"/>
    </location>
</feature>
<gene>
    <name evidence="2" type="ORF">HHL27_18750</name>
</gene>
<reference evidence="2 3" key="1">
    <citation type="submission" date="2020-04" db="EMBL/GenBank/DDBJ databases">
        <title>Novosphingobium sp. TW-4 isolated from soil.</title>
        <authorList>
            <person name="Dahal R.H."/>
            <person name="Chaudhary D.K."/>
        </authorList>
    </citation>
    <scope>NUCLEOTIDE SEQUENCE [LARGE SCALE GENOMIC DNA]</scope>
    <source>
        <strain evidence="2 3">TW-4</strain>
    </source>
</reference>
<name>A0A7Y0BTQ1_9SPHN</name>
<proteinExistence type="predicted"/>
<dbReference type="Proteomes" id="UP000583556">
    <property type="component" value="Unassembled WGS sequence"/>
</dbReference>
<keyword evidence="3" id="KW-1185">Reference proteome</keyword>
<accession>A0A7Y0BTQ1</accession>
<dbReference type="EMBL" id="JABBGM010000012">
    <property type="protein sequence ID" value="NML95716.1"/>
    <property type="molecule type" value="Genomic_DNA"/>
</dbReference>
<dbReference type="AlphaFoldDB" id="A0A7Y0BTQ1"/>
<sequence>MKPILTLAAVAAALATTSVASAHDASNGHWDWRGQSPFGPRSIAYPSNRVWVKDNAPAVASCNCSMMKTDCAKRMMGMSRKSHSPSAS</sequence>
<keyword evidence="1" id="KW-0732">Signal</keyword>
<feature type="chain" id="PRO_5030513127" evidence="1">
    <location>
        <begin position="23"/>
        <end position="88"/>
    </location>
</feature>
<protein>
    <submittedName>
        <fullName evidence="2">Uncharacterized protein</fullName>
    </submittedName>
</protein>
<evidence type="ECO:0000256" key="1">
    <source>
        <dbReference type="SAM" id="SignalP"/>
    </source>
</evidence>